<gene>
    <name evidence="1" type="ORF">BU25DRAFT_237750</name>
</gene>
<sequence length="85" mass="9275">MGFRRAETALSLSPPSHGSPSVAREVEYVSLGAHACSNWDRGVVCRYTLGAEDFGCLRGKFGTFRRTLVVCARNTCEYLSSAGKR</sequence>
<proteinExistence type="predicted"/>
<dbReference type="EMBL" id="MU006755">
    <property type="protein sequence ID" value="KAF2621450.1"/>
    <property type="molecule type" value="Genomic_DNA"/>
</dbReference>
<reference evidence="1" key="1">
    <citation type="journal article" date="2020" name="Stud. Mycol.">
        <title>101 Dothideomycetes genomes: a test case for predicting lifestyles and emergence of pathogens.</title>
        <authorList>
            <person name="Haridas S."/>
            <person name="Albert R."/>
            <person name="Binder M."/>
            <person name="Bloem J."/>
            <person name="Labutti K."/>
            <person name="Salamov A."/>
            <person name="Andreopoulos B."/>
            <person name="Baker S."/>
            <person name="Barry K."/>
            <person name="Bills G."/>
            <person name="Bluhm B."/>
            <person name="Cannon C."/>
            <person name="Castanera R."/>
            <person name="Culley D."/>
            <person name="Daum C."/>
            <person name="Ezra D."/>
            <person name="Gonzalez J."/>
            <person name="Henrissat B."/>
            <person name="Kuo A."/>
            <person name="Liang C."/>
            <person name="Lipzen A."/>
            <person name="Lutzoni F."/>
            <person name="Magnuson J."/>
            <person name="Mondo S."/>
            <person name="Nolan M."/>
            <person name="Ohm R."/>
            <person name="Pangilinan J."/>
            <person name="Park H.-J."/>
            <person name="Ramirez L."/>
            <person name="Alfaro M."/>
            <person name="Sun H."/>
            <person name="Tritt A."/>
            <person name="Yoshinaga Y."/>
            <person name="Zwiers L.-H."/>
            <person name="Turgeon B."/>
            <person name="Goodwin S."/>
            <person name="Spatafora J."/>
            <person name="Crous P."/>
            <person name="Grigoriev I."/>
        </authorList>
    </citation>
    <scope>NUCLEOTIDE SEQUENCE</scope>
    <source>
        <strain evidence="1">CBS 525.71</strain>
    </source>
</reference>
<protein>
    <submittedName>
        <fullName evidence="1">Uncharacterized protein</fullName>
    </submittedName>
</protein>
<organism evidence="1 2">
    <name type="scientific">Macroventuria anomochaeta</name>
    <dbReference type="NCBI Taxonomy" id="301207"/>
    <lineage>
        <taxon>Eukaryota</taxon>
        <taxon>Fungi</taxon>
        <taxon>Dikarya</taxon>
        <taxon>Ascomycota</taxon>
        <taxon>Pezizomycotina</taxon>
        <taxon>Dothideomycetes</taxon>
        <taxon>Pleosporomycetidae</taxon>
        <taxon>Pleosporales</taxon>
        <taxon>Pleosporineae</taxon>
        <taxon>Didymellaceae</taxon>
        <taxon>Macroventuria</taxon>
    </lineage>
</organism>
<evidence type="ECO:0000313" key="2">
    <source>
        <dbReference type="Proteomes" id="UP000799754"/>
    </source>
</evidence>
<dbReference type="Proteomes" id="UP000799754">
    <property type="component" value="Unassembled WGS sequence"/>
</dbReference>
<name>A0ACB6RHS2_9PLEO</name>
<accession>A0ACB6RHS2</accession>
<evidence type="ECO:0000313" key="1">
    <source>
        <dbReference type="EMBL" id="KAF2621450.1"/>
    </source>
</evidence>
<keyword evidence="2" id="KW-1185">Reference proteome</keyword>
<comment type="caution">
    <text evidence="1">The sequence shown here is derived from an EMBL/GenBank/DDBJ whole genome shotgun (WGS) entry which is preliminary data.</text>
</comment>